<evidence type="ECO:0000256" key="1">
    <source>
        <dbReference type="SAM" id="MobiDB-lite"/>
    </source>
</evidence>
<protein>
    <submittedName>
        <fullName evidence="2">Uncharacterized protein</fullName>
    </submittedName>
</protein>
<dbReference type="AlphaFoldDB" id="A0A2C7AF86"/>
<name>A0A2C7AF86_9PROT</name>
<reference evidence="2 3" key="1">
    <citation type="submission" date="2017-10" db="EMBL/GenBank/DDBJ databases">
        <authorList>
            <person name="Banno H."/>
            <person name="Chua N.-H."/>
        </authorList>
    </citation>
    <scope>NUCLEOTIDE SEQUENCE [LARGE SCALE GENOMIC DNA]</scope>
    <source>
        <strain evidence="2 3">YW11</strain>
    </source>
</reference>
<keyword evidence="3" id="KW-1185">Reference proteome</keyword>
<proteinExistence type="predicted"/>
<dbReference type="Proteomes" id="UP000223527">
    <property type="component" value="Unassembled WGS sequence"/>
</dbReference>
<dbReference type="RefSeq" id="WP_099095251.1">
    <property type="nucleotide sequence ID" value="NZ_PDNU01000012.1"/>
</dbReference>
<evidence type="ECO:0000313" key="3">
    <source>
        <dbReference type="Proteomes" id="UP000223527"/>
    </source>
</evidence>
<comment type="caution">
    <text evidence="2">The sequence shown here is derived from an EMBL/GenBank/DDBJ whole genome shotgun (WGS) entry which is preliminary data.</text>
</comment>
<dbReference type="EMBL" id="PDNU01000012">
    <property type="protein sequence ID" value="PHK95337.1"/>
    <property type="molecule type" value="Genomic_DNA"/>
</dbReference>
<feature type="region of interest" description="Disordered" evidence="1">
    <location>
        <begin position="85"/>
        <end position="140"/>
    </location>
</feature>
<sequence length="190" mass="19407">MNLTPEQAAAAMARGCRFVAADEQQVGLLSMQRRVFWIEGKPCLALRNDGFYETAATLGRLLEQPGPDPAAEAPLAAAAPEPVATPADMPAAEQPPSGPETAATPPAPAATAPEAAPISEGQASAPSGDEPGEAPAPAPVRKAAPASLVLTANMVSRYVSAATVDSKDLPELIRSIHRSVCALHTRTDGG</sequence>
<gene>
    <name evidence="2" type="ORF">CR162_09220</name>
</gene>
<evidence type="ECO:0000313" key="2">
    <source>
        <dbReference type="EMBL" id="PHK95337.1"/>
    </source>
</evidence>
<feature type="compositionally biased region" description="Low complexity" evidence="1">
    <location>
        <begin position="99"/>
        <end position="117"/>
    </location>
</feature>
<dbReference type="OrthoDB" id="7285302at2"/>
<organism evidence="2 3">
    <name type="scientific">Teichococcus rhizosphaerae</name>
    <dbReference type="NCBI Taxonomy" id="1335062"/>
    <lineage>
        <taxon>Bacteria</taxon>
        <taxon>Pseudomonadati</taxon>
        <taxon>Pseudomonadota</taxon>
        <taxon>Alphaproteobacteria</taxon>
        <taxon>Acetobacterales</taxon>
        <taxon>Roseomonadaceae</taxon>
        <taxon>Roseomonas</taxon>
    </lineage>
</organism>
<feature type="compositionally biased region" description="Low complexity" evidence="1">
    <location>
        <begin position="125"/>
        <end position="140"/>
    </location>
</feature>
<accession>A0A2C7AF86</accession>